<dbReference type="EMBL" id="AWEY01000032">
    <property type="protein sequence ID" value="ERK38870.1"/>
    <property type="molecule type" value="Genomic_DNA"/>
</dbReference>
<dbReference type="Pfam" id="PF13648">
    <property type="entry name" value="Lipocalin_4"/>
    <property type="match status" value="1"/>
</dbReference>
<feature type="chain" id="PRO_5004631731" evidence="2">
    <location>
        <begin position="17"/>
        <end position="179"/>
    </location>
</feature>
<feature type="region of interest" description="Disordered" evidence="1">
    <location>
        <begin position="156"/>
        <end position="179"/>
    </location>
</feature>
<reference evidence="4 5" key="1">
    <citation type="submission" date="2013-08" db="EMBL/GenBank/DDBJ databases">
        <authorList>
            <person name="Durkin A.S."/>
            <person name="Haft D.R."/>
            <person name="McCorrison J."/>
            <person name="Torralba M."/>
            <person name="Gillis M."/>
            <person name="Haft D.H."/>
            <person name="Methe B."/>
            <person name="Sutton G."/>
            <person name="Nelson K.E."/>
        </authorList>
    </citation>
    <scope>NUCLEOTIDE SEQUENCE [LARGE SCALE GENOMIC DNA]</scope>
    <source>
        <strain evidence="4 5">F0067</strain>
    </source>
</reference>
<accession>U2NLB1</accession>
<feature type="domain" description="Lipocalin-like" evidence="3">
    <location>
        <begin position="28"/>
        <end position="114"/>
    </location>
</feature>
<sequence>MLAMALMAAMTVTLFASCDEDDEIAYTLTGTWTGSLSAYYQDRWGLTGDHYRTTITFHQDGTGEEVDYDVRSPYRDYSYCPFLWTVNNGTITLRYEDSEWNPVYIYDYSLSGSYFSGYMDDGTNRDIVFRFNYDGSFNWNPYYGLYTRGNAEGDSLQTRGATGRKASAKGAFAKATHEE</sequence>
<dbReference type="AlphaFoldDB" id="U2NLB1"/>
<dbReference type="Proteomes" id="UP000016648">
    <property type="component" value="Unassembled WGS sequence"/>
</dbReference>
<evidence type="ECO:0000313" key="4">
    <source>
        <dbReference type="EMBL" id="ERK38870.1"/>
    </source>
</evidence>
<gene>
    <name evidence="4" type="ORF">HMPREF9135_0746</name>
</gene>
<organism evidence="4 5">
    <name type="scientific">Segatella baroniae F0067</name>
    <dbReference type="NCBI Taxonomy" id="1115809"/>
    <lineage>
        <taxon>Bacteria</taxon>
        <taxon>Pseudomonadati</taxon>
        <taxon>Bacteroidota</taxon>
        <taxon>Bacteroidia</taxon>
        <taxon>Bacteroidales</taxon>
        <taxon>Prevotellaceae</taxon>
        <taxon>Segatella</taxon>
    </lineage>
</organism>
<keyword evidence="5" id="KW-1185">Reference proteome</keyword>
<evidence type="ECO:0000259" key="3">
    <source>
        <dbReference type="Pfam" id="PF13648"/>
    </source>
</evidence>
<protein>
    <submittedName>
        <fullName evidence="4">Lipocalin-like protein</fullName>
    </submittedName>
</protein>
<keyword evidence="2" id="KW-0732">Signal</keyword>
<dbReference type="PATRIC" id="fig|1115809.3.peg.1754"/>
<name>U2NLB1_9BACT</name>
<evidence type="ECO:0000256" key="2">
    <source>
        <dbReference type="SAM" id="SignalP"/>
    </source>
</evidence>
<proteinExistence type="predicted"/>
<dbReference type="InterPro" id="IPR024311">
    <property type="entry name" value="Lipocalin-like"/>
</dbReference>
<evidence type="ECO:0000256" key="1">
    <source>
        <dbReference type="SAM" id="MobiDB-lite"/>
    </source>
</evidence>
<evidence type="ECO:0000313" key="5">
    <source>
        <dbReference type="Proteomes" id="UP000016648"/>
    </source>
</evidence>
<feature type="signal peptide" evidence="2">
    <location>
        <begin position="1"/>
        <end position="16"/>
    </location>
</feature>
<comment type="caution">
    <text evidence="4">The sequence shown here is derived from an EMBL/GenBank/DDBJ whole genome shotgun (WGS) entry which is preliminary data.</text>
</comment>